<dbReference type="Proteomes" id="UP000245119">
    <property type="component" value="Linkage Group LG4"/>
</dbReference>
<dbReference type="InterPro" id="IPR028999">
    <property type="entry name" value="Beta-sandwich_Haemocyanin"/>
</dbReference>
<dbReference type="Pfam" id="PF00264">
    <property type="entry name" value="Tyrosinase"/>
    <property type="match status" value="2"/>
</dbReference>
<dbReference type="GO" id="GO:0046872">
    <property type="term" value="F:metal ion binding"/>
    <property type="evidence" value="ECO:0007669"/>
    <property type="project" value="UniProtKB-KW"/>
</dbReference>
<gene>
    <name evidence="10" type="ORF">C0Q70_07573</name>
</gene>
<protein>
    <recommendedName>
        <fullName evidence="9">Tyrosinase copper-binding domain-containing protein</fullName>
    </recommendedName>
</protein>
<evidence type="ECO:0000256" key="3">
    <source>
        <dbReference type="ARBA" id="ARBA00022621"/>
    </source>
</evidence>
<keyword evidence="5" id="KW-0186">Copper</keyword>
<dbReference type="InterPro" id="IPR008922">
    <property type="entry name" value="Di-copper_centre_dom_sf"/>
</dbReference>
<evidence type="ECO:0000256" key="7">
    <source>
        <dbReference type="ARBA" id="ARBA00023180"/>
    </source>
</evidence>
<organism evidence="10 11">
    <name type="scientific">Pomacea canaliculata</name>
    <name type="common">Golden apple snail</name>
    <dbReference type="NCBI Taxonomy" id="400727"/>
    <lineage>
        <taxon>Eukaryota</taxon>
        <taxon>Metazoa</taxon>
        <taxon>Spiralia</taxon>
        <taxon>Lophotrochozoa</taxon>
        <taxon>Mollusca</taxon>
        <taxon>Gastropoda</taxon>
        <taxon>Caenogastropoda</taxon>
        <taxon>Architaenioglossa</taxon>
        <taxon>Ampullarioidea</taxon>
        <taxon>Ampullariidae</taxon>
        <taxon>Pomacea</taxon>
    </lineage>
</organism>
<dbReference type="GO" id="GO:0005344">
    <property type="term" value="F:oxygen carrier activity"/>
    <property type="evidence" value="ECO:0007669"/>
    <property type="project" value="UniProtKB-KW"/>
</dbReference>
<evidence type="ECO:0000256" key="5">
    <source>
        <dbReference type="ARBA" id="ARBA00023008"/>
    </source>
</evidence>
<dbReference type="PANTHER" id="PTHR11474:SF126">
    <property type="entry name" value="TYROSINASE-LIKE PROTEIN TYR-1-RELATED"/>
    <property type="match status" value="1"/>
</dbReference>
<dbReference type="STRING" id="400727.A0A2T7PFF9"/>
<dbReference type="SUPFAM" id="SSF81277">
    <property type="entry name" value="C-terminal domain of mollusc hemocyanin"/>
    <property type="match status" value="4"/>
</dbReference>
<dbReference type="SUPFAM" id="SSF48056">
    <property type="entry name" value="Di-copper centre-containing domain"/>
    <property type="match status" value="3"/>
</dbReference>
<proteinExistence type="predicted"/>
<dbReference type="AlphaFoldDB" id="A0A2T7PFF9"/>
<dbReference type="PRINTS" id="PR00092">
    <property type="entry name" value="TYROSINASE"/>
</dbReference>
<evidence type="ECO:0000256" key="2">
    <source>
        <dbReference type="ARBA" id="ARBA00022448"/>
    </source>
</evidence>
<evidence type="ECO:0000256" key="6">
    <source>
        <dbReference type="ARBA" id="ARBA00023157"/>
    </source>
</evidence>
<sequence>MTALPEIVVGETYVNPETSLSEDNPFHHGIVNGHKTTRSVRDELFEQPKFGRLTKIAEMVLLAFEQTDFCTFEVQYEIAHNYIHALVGGNESYSMASSGSAALPGTAVQLCKLRYCLPAQAVAAFRSDQHHQSRPHHARSLCTLRGLRLRAQLPVPYDNLEFNGFSIPQLQREILHRQHDERVFAGFMLHGIGQSALVTLDVCEPSGPCHPAGEFYILGDEYEIPWQYDRLFQYEITDVLAKYKLEANDRYSVQYSVIDLDGKKISSDIFGKVTVVVRPGSETKKGEVDKNIVAASHIRRNLEDLSKGEVESLKSALKRMQDDGTFGKIASFHGYPGLCTHEGRKVACCVHMVRPPSPTGTGCMLIRWRTSFWPTAPLSPCLTGTGHNPSDSCPHSSTRPPTSILAPKNVGAQPFLPGQDPRHQSGDHQRPSTELFNSDYLLNNVLLALEQTSFCDFEIQFEIVHNALHSLVGGRGLYSLSSLDYSAFDPVFFLHHANVDRIWAIWQALQQYRGLPDDKSDCALNVMRQPLRPFDDKGQNDYDLTNRYSRPIDIFDYSNHFDYHYDTLNFNSWTIPQLEEVLKRQRAQDRLFAGFLLHNIGTSADVQLFICVATGNGERNCNHPAGSFSVLGGETEMPFIFDRLYKYDISDPVRKLGLKLDSAGDIDLEIKIRAYNGSYLESSALRRPSLIFVPGEDNSQDQTGKTERRLIRKSVTSLTIGERRSLVLALQSLEEDSSATGFQALASFHAVPPLCPYPEANQLLYPRFSTTIYHDPVLDVDIPNPWAGAAITFENTKVERDFQLDRLSDHGEHGYDNWLWKQFLLALEQENYCDFEVQFEIAHNAIHAWVGGSKEHSMAHLHYASYDPIFLLHHSSTDRIYALWQELQRLRGHDPNEANCALELMREPLKPFSFGAPYNLDPITREYSKPEDVFDYKSHFNYEYDTLELAGINAELLLSIINKQKEKSRAFAGFLLGGIKTSAHVDILVCTSEDVCTEAGDFDVLGGTAEMPWSFDRLYRYEITELSTTVTELLMLAYILCNNTIGTCSPIVTGAGEEGLSVDDAFTVKVQLRALNGSELSSSLIPTPSVLYEPKSREYQHPV</sequence>
<feature type="compositionally biased region" description="Basic and acidic residues" evidence="8">
    <location>
        <begin position="420"/>
        <end position="430"/>
    </location>
</feature>
<keyword evidence="3" id="KW-0561">Oxygen transport</keyword>
<feature type="domain" description="Tyrosinase copper-binding" evidence="9">
    <location>
        <begin position="867"/>
        <end position="878"/>
    </location>
</feature>
<evidence type="ECO:0000256" key="1">
    <source>
        <dbReference type="ARBA" id="ARBA00002958"/>
    </source>
</evidence>
<feature type="domain" description="Tyrosinase copper-binding" evidence="9">
    <location>
        <begin position="489"/>
        <end position="500"/>
    </location>
</feature>
<evidence type="ECO:0000256" key="8">
    <source>
        <dbReference type="SAM" id="MobiDB-lite"/>
    </source>
</evidence>
<dbReference type="InterPro" id="IPR050316">
    <property type="entry name" value="Tyrosinase/Hemocyanin"/>
</dbReference>
<evidence type="ECO:0000313" key="11">
    <source>
        <dbReference type="Proteomes" id="UP000245119"/>
    </source>
</evidence>
<dbReference type="InterPro" id="IPR002227">
    <property type="entry name" value="Tyrosinase_Cu-bd"/>
</dbReference>
<dbReference type="EMBL" id="PZQS01000004">
    <property type="protein sequence ID" value="PVD32144.1"/>
    <property type="molecule type" value="Genomic_DNA"/>
</dbReference>
<reference evidence="10 11" key="1">
    <citation type="submission" date="2018-04" db="EMBL/GenBank/DDBJ databases">
        <title>The genome of golden apple snail Pomacea canaliculata provides insight into stress tolerance and invasive adaptation.</title>
        <authorList>
            <person name="Liu C."/>
            <person name="Liu B."/>
            <person name="Ren Y."/>
            <person name="Zhang Y."/>
            <person name="Wang H."/>
            <person name="Li S."/>
            <person name="Jiang F."/>
            <person name="Yin L."/>
            <person name="Zhang G."/>
            <person name="Qian W."/>
            <person name="Fan W."/>
        </authorList>
    </citation>
    <scope>NUCLEOTIDE SEQUENCE [LARGE SCALE GENOMIC DNA]</scope>
    <source>
        <strain evidence="10">SZHN2017</strain>
        <tissue evidence="10">Muscle</tissue>
    </source>
</reference>
<evidence type="ECO:0000313" key="10">
    <source>
        <dbReference type="EMBL" id="PVD32144.1"/>
    </source>
</evidence>
<keyword evidence="7" id="KW-0325">Glycoprotein</keyword>
<accession>A0A2T7PFF9</accession>
<dbReference type="Gene3D" id="1.10.1280.10">
    <property type="entry name" value="Di-copper center containing domain from catechol oxidase"/>
    <property type="match status" value="5"/>
</dbReference>
<dbReference type="GO" id="GO:0016491">
    <property type="term" value="F:oxidoreductase activity"/>
    <property type="evidence" value="ECO:0007669"/>
    <property type="project" value="InterPro"/>
</dbReference>
<evidence type="ECO:0000256" key="4">
    <source>
        <dbReference type="ARBA" id="ARBA00022723"/>
    </source>
</evidence>
<name>A0A2T7PFF9_POMCA</name>
<evidence type="ECO:0000259" key="9">
    <source>
        <dbReference type="PROSITE" id="PS00498"/>
    </source>
</evidence>
<dbReference type="PANTHER" id="PTHR11474">
    <property type="entry name" value="TYROSINASE FAMILY MEMBER"/>
    <property type="match status" value="1"/>
</dbReference>
<feature type="compositionally biased region" description="Polar residues" evidence="8">
    <location>
        <begin position="386"/>
        <end position="401"/>
    </location>
</feature>
<keyword evidence="11" id="KW-1185">Reference proteome</keyword>
<dbReference type="InterPro" id="IPR036848">
    <property type="entry name" value="Haemocyanin_C_sf"/>
</dbReference>
<comment type="function">
    <text evidence="1">Hemocyanins are copper-containing oxygen carriers occurring freely dissolved in the hemolymph of many mollusks and arthropods.</text>
</comment>
<comment type="caution">
    <text evidence="10">The sequence shown here is derived from an EMBL/GenBank/DDBJ whole genome shotgun (WGS) entry which is preliminary data.</text>
</comment>
<dbReference type="OrthoDB" id="6054574at2759"/>
<dbReference type="Gene3D" id="2.60.310.10">
    <property type="entry name" value="Haemocyanin C-terminal domain"/>
    <property type="match status" value="3"/>
</dbReference>
<feature type="region of interest" description="Disordered" evidence="8">
    <location>
        <begin position="386"/>
        <end position="430"/>
    </location>
</feature>
<keyword evidence="2" id="KW-0813">Transport</keyword>
<keyword evidence="4" id="KW-0479">Metal-binding</keyword>
<dbReference type="Pfam" id="PF14830">
    <property type="entry name" value="Haemocyan_bet_s"/>
    <property type="match status" value="3"/>
</dbReference>
<dbReference type="PROSITE" id="PS00498">
    <property type="entry name" value="TYROSINASE_2"/>
    <property type="match status" value="2"/>
</dbReference>
<keyword evidence="6" id="KW-1015">Disulfide bond</keyword>